<sequence>MSECCADKKRLSLDSSGLRNMTDRRNTDVTKFLIIQAYSQRFDAGVNW</sequence>
<organism evidence="1">
    <name type="scientific">Salmonella enterica subsp. salamae</name>
    <dbReference type="NCBI Taxonomy" id="59202"/>
    <lineage>
        <taxon>Bacteria</taxon>
        <taxon>Pseudomonadati</taxon>
        <taxon>Pseudomonadota</taxon>
        <taxon>Gammaproteobacteria</taxon>
        <taxon>Enterobacterales</taxon>
        <taxon>Enterobacteriaceae</taxon>
        <taxon>Salmonella</taxon>
    </lineage>
</organism>
<protein>
    <submittedName>
        <fullName evidence="1">Uncharacterized protein</fullName>
    </submittedName>
</protein>
<geneLocation type="plasmid" evidence="1">
    <name>pSGSC3045-121</name>
</geneLocation>
<proteinExistence type="predicted"/>
<keyword evidence="1" id="KW-0614">Plasmid</keyword>
<name>I3W440_SALER</name>
<evidence type="ECO:0000313" key="1">
    <source>
        <dbReference type="EMBL" id="AFK90367.1"/>
    </source>
</evidence>
<dbReference type="AlphaFoldDB" id="I3W440"/>
<dbReference type="EMBL" id="JQ418541">
    <property type="protein sequence ID" value="AFK90367.1"/>
    <property type="molecule type" value="Genomic_DNA"/>
</dbReference>
<reference evidence="1" key="1">
    <citation type="submission" date="2012-01" db="EMBL/GenBank/DDBJ databases">
        <authorList>
            <person name="Summers A.O."/>
            <person name="Wireman J."/>
            <person name="Williams L.E."/>
        </authorList>
    </citation>
    <scope>NUCLEOTIDE SEQUENCE</scope>
    <source>
        <strain evidence="1">SGSC3045</strain>
        <plasmid evidence="1">pSGSC3045-121</plasmid>
    </source>
</reference>
<accession>I3W440</accession>